<comment type="caution">
    <text evidence="1">The sequence shown here is derived from an EMBL/GenBank/DDBJ whole genome shotgun (WGS) entry which is preliminary data.</text>
</comment>
<keyword evidence="2" id="KW-1185">Reference proteome</keyword>
<evidence type="ECO:0000313" key="2">
    <source>
        <dbReference type="Proteomes" id="UP001500418"/>
    </source>
</evidence>
<sequence>MIHLRHARRARIAAQVDRELPGLEAGQRRQVLEGRLRQQVALEGEDFVWRREQAGAEQARQDAARAAAQCVFLSPGPE</sequence>
<organism evidence="1 2">
    <name type="scientific">Streptomyces rhizosphaericus</name>
    <dbReference type="NCBI Taxonomy" id="114699"/>
    <lineage>
        <taxon>Bacteria</taxon>
        <taxon>Bacillati</taxon>
        <taxon>Actinomycetota</taxon>
        <taxon>Actinomycetes</taxon>
        <taxon>Kitasatosporales</taxon>
        <taxon>Streptomycetaceae</taxon>
        <taxon>Streptomyces</taxon>
        <taxon>Streptomyces violaceusniger group</taxon>
    </lineage>
</organism>
<dbReference type="EMBL" id="BAAAID010000065">
    <property type="protein sequence ID" value="GAA0950074.1"/>
    <property type="molecule type" value="Genomic_DNA"/>
</dbReference>
<gene>
    <name evidence="1" type="ORF">GCM10009575_072880</name>
</gene>
<name>A0ABN1R0E1_9ACTN</name>
<reference evidence="1 2" key="1">
    <citation type="journal article" date="2019" name="Int. J. Syst. Evol. Microbiol.">
        <title>The Global Catalogue of Microorganisms (GCM) 10K type strain sequencing project: providing services to taxonomists for standard genome sequencing and annotation.</title>
        <authorList>
            <consortium name="The Broad Institute Genomics Platform"/>
            <consortium name="The Broad Institute Genome Sequencing Center for Infectious Disease"/>
            <person name="Wu L."/>
            <person name="Ma J."/>
        </authorList>
    </citation>
    <scope>NUCLEOTIDE SEQUENCE [LARGE SCALE GENOMIC DNA]</scope>
    <source>
        <strain evidence="1 2">JCM 11444</strain>
    </source>
</reference>
<dbReference type="Proteomes" id="UP001500418">
    <property type="component" value="Unassembled WGS sequence"/>
</dbReference>
<proteinExistence type="predicted"/>
<accession>A0ABN1R0E1</accession>
<protein>
    <submittedName>
        <fullName evidence="1">Uncharacterized protein</fullName>
    </submittedName>
</protein>
<evidence type="ECO:0000313" key="1">
    <source>
        <dbReference type="EMBL" id="GAA0950074.1"/>
    </source>
</evidence>